<reference evidence="1" key="1">
    <citation type="journal article" date="2021" name="Front. Microbiol.">
        <title>Comprehensive Comparative Genomics and Phenotyping of Methylobacterium Species.</title>
        <authorList>
            <person name="Alessa O."/>
            <person name="Ogura Y."/>
            <person name="Fujitani Y."/>
            <person name="Takami H."/>
            <person name="Hayashi T."/>
            <person name="Sahin N."/>
            <person name="Tani A."/>
        </authorList>
    </citation>
    <scope>NUCLEOTIDE SEQUENCE</scope>
    <source>
        <strain evidence="1">DSM 17168</strain>
    </source>
</reference>
<dbReference type="Proteomes" id="UP001055153">
    <property type="component" value="Unassembled WGS sequence"/>
</dbReference>
<comment type="caution">
    <text evidence="1">The sequence shown here is derived from an EMBL/GenBank/DDBJ whole genome shotgun (WGS) entry which is preliminary data.</text>
</comment>
<evidence type="ECO:0008006" key="3">
    <source>
        <dbReference type="Google" id="ProtNLM"/>
    </source>
</evidence>
<accession>A0ABQ4SDF8</accession>
<gene>
    <name evidence="1" type="ORF">GMJLKIPL_2458</name>
</gene>
<keyword evidence="2" id="KW-1185">Reference proteome</keyword>
<organism evidence="1 2">
    <name type="scientific">Methylobacterium isbiliense</name>
    <dbReference type="NCBI Taxonomy" id="315478"/>
    <lineage>
        <taxon>Bacteria</taxon>
        <taxon>Pseudomonadati</taxon>
        <taxon>Pseudomonadota</taxon>
        <taxon>Alphaproteobacteria</taxon>
        <taxon>Hyphomicrobiales</taxon>
        <taxon>Methylobacteriaceae</taxon>
        <taxon>Methylobacterium</taxon>
    </lineage>
</organism>
<evidence type="ECO:0000313" key="2">
    <source>
        <dbReference type="Proteomes" id="UP001055153"/>
    </source>
</evidence>
<proteinExistence type="predicted"/>
<evidence type="ECO:0000313" key="1">
    <source>
        <dbReference type="EMBL" id="GJE00535.1"/>
    </source>
</evidence>
<reference evidence="1" key="2">
    <citation type="submission" date="2021-08" db="EMBL/GenBank/DDBJ databases">
        <authorList>
            <person name="Tani A."/>
            <person name="Ola A."/>
            <person name="Ogura Y."/>
            <person name="Katsura K."/>
            <person name="Hayashi T."/>
        </authorList>
    </citation>
    <scope>NUCLEOTIDE SEQUENCE</scope>
    <source>
        <strain evidence="1">DSM 17168</strain>
    </source>
</reference>
<dbReference type="EMBL" id="BPQQ01000028">
    <property type="protein sequence ID" value="GJE00535.1"/>
    <property type="molecule type" value="Genomic_DNA"/>
</dbReference>
<dbReference type="RefSeq" id="WP_238235421.1">
    <property type="nucleotide sequence ID" value="NZ_BPQQ01000028.1"/>
</dbReference>
<protein>
    <recommendedName>
        <fullName evidence="3">Transcriptional regulator</fullName>
    </recommendedName>
</protein>
<sequence length="67" mass="7415">MAIEKQPDLARDQRFVMPGDPAAAVYVVLSDQFGTVRYVVEGSEPPRVMEMPTEIFRQMTEAAAAAE</sequence>
<name>A0ABQ4SDF8_9HYPH</name>